<dbReference type="PROSITE" id="PS51257">
    <property type="entry name" value="PROKAR_LIPOPROTEIN"/>
    <property type="match status" value="1"/>
</dbReference>
<comment type="caution">
    <text evidence="2">The sequence shown here is derived from an EMBL/GenBank/DDBJ whole genome shotgun (WGS) entry which is preliminary data.</text>
</comment>
<feature type="transmembrane region" description="Helical" evidence="1">
    <location>
        <begin position="48"/>
        <end position="69"/>
    </location>
</feature>
<dbReference type="InterPro" id="IPR032820">
    <property type="entry name" value="ATPase_put"/>
</dbReference>
<sequence length="79" mass="8988">MGFDPEKQGRRYRQVSTAAGIPALLIAGCLVGFFLGKWLDQRLHTAPWMQLVCFFLGMGAAIRNIWYLLKQVEKDSEDL</sequence>
<dbReference type="Proteomes" id="UP000697710">
    <property type="component" value="Unassembled WGS sequence"/>
</dbReference>
<keyword evidence="1" id="KW-1133">Transmembrane helix</keyword>
<dbReference type="EMBL" id="JAGQHR010000261">
    <property type="protein sequence ID" value="MCA9727921.1"/>
    <property type="molecule type" value="Genomic_DNA"/>
</dbReference>
<name>A0A956LYS1_UNCEI</name>
<reference evidence="2" key="2">
    <citation type="journal article" date="2021" name="Microbiome">
        <title>Successional dynamics and alternative stable states in a saline activated sludge microbial community over 9 years.</title>
        <authorList>
            <person name="Wang Y."/>
            <person name="Ye J."/>
            <person name="Ju F."/>
            <person name="Liu L."/>
            <person name="Boyd J.A."/>
            <person name="Deng Y."/>
            <person name="Parks D.H."/>
            <person name="Jiang X."/>
            <person name="Yin X."/>
            <person name="Woodcroft B.J."/>
            <person name="Tyson G.W."/>
            <person name="Hugenholtz P."/>
            <person name="Polz M.F."/>
            <person name="Zhang T."/>
        </authorList>
    </citation>
    <scope>NUCLEOTIDE SEQUENCE</scope>
    <source>
        <strain evidence="2">HKST-UBA01</strain>
    </source>
</reference>
<evidence type="ECO:0000256" key="1">
    <source>
        <dbReference type="SAM" id="Phobius"/>
    </source>
</evidence>
<feature type="transmembrane region" description="Helical" evidence="1">
    <location>
        <begin position="12"/>
        <end position="36"/>
    </location>
</feature>
<dbReference type="AlphaFoldDB" id="A0A956LYS1"/>
<dbReference type="Pfam" id="PF09527">
    <property type="entry name" value="ATPase_gene1"/>
    <property type="match status" value="1"/>
</dbReference>
<evidence type="ECO:0000313" key="3">
    <source>
        <dbReference type="Proteomes" id="UP000697710"/>
    </source>
</evidence>
<accession>A0A956LYS1</accession>
<protein>
    <submittedName>
        <fullName evidence="2">AtpZ/AtpI family protein</fullName>
    </submittedName>
</protein>
<keyword evidence="1" id="KW-0812">Transmembrane</keyword>
<proteinExistence type="predicted"/>
<evidence type="ECO:0000313" key="2">
    <source>
        <dbReference type="EMBL" id="MCA9727921.1"/>
    </source>
</evidence>
<gene>
    <name evidence="2" type="ORF">KC729_09585</name>
</gene>
<reference evidence="2" key="1">
    <citation type="submission" date="2020-04" db="EMBL/GenBank/DDBJ databases">
        <authorList>
            <person name="Zhang T."/>
        </authorList>
    </citation>
    <scope>NUCLEOTIDE SEQUENCE</scope>
    <source>
        <strain evidence="2">HKST-UBA01</strain>
    </source>
</reference>
<organism evidence="2 3">
    <name type="scientific">Eiseniibacteriota bacterium</name>
    <dbReference type="NCBI Taxonomy" id="2212470"/>
    <lineage>
        <taxon>Bacteria</taxon>
        <taxon>Candidatus Eiseniibacteriota</taxon>
    </lineage>
</organism>
<keyword evidence="1" id="KW-0472">Membrane</keyword>